<dbReference type="Gene3D" id="1.20.1260.10">
    <property type="match status" value="1"/>
</dbReference>
<protein>
    <submittedName>
        <fullName evidence="3">DUF4142 domain-containing protein</fullName>
    </submittedName>
</protein>
<name>A0AAU1ZU26_9ACTN</name>
<dbReference type="PANTHER" id="PTHR38593">
    <property type="entry name" value="BLR2558 PROTEIN"/>
    <property type="match status" value="1"/>
</dbReference>
<organism evidence="3">
    <name type="scientific">Streptomyces sp. NBC_00093</name>
    <dbReference type="NCBI Taxonomy" id="2975649"/>
    <lineage>
        <taxon>Bacteria</taxon>
        <taxon>Bacillati</taxon>
        <taxon>Actinomycetota</taxon>
        <taxon>Actinomycetes</taxon>
        <taxon>Kitasatosporales</taxon>
        <taxon>Streptomycetaceae</taxon>
        <taxon>Streptomyces</taxon>
    </lineage>
</organism>
<sequence length="268" mass="28293">MPRLNGTFLVGLAIAGTVGALAYPVFYSYPHRNDATTAAAVTGTGDTVNTQWGPLTPLDRELIVRVRLAGLWELPAGQQAMQKSSNPAVREAAQHLITGHNDLDKRARSASQQLGVPIPNQPNEQQQGFLDQMTAASAADYDKVWANLLRQAHGNILPVVATVRNQTRNTLVRQLASDTNQTVLDHITILEKTGQIDFQKIAEKAAGPSASPTGPPPPSPGVVPPVAPAVEPTGDPVVSSKPSPTTPGTINTNRPEAPDPNAVATQTP</sequence>
<dbReference type="InterPro" id="IPR012347">
    <property type="entry name" value="Ferritin-like"/>
</dbReference>
<feature type="domain" description="DUF4142" evidence="2">
    <location>
        <begin position="59"/>
        <end position="188"/>
    </location>
</feature>
<dbReference type="InterPro" id="IPR025419">
    <property type="entry name" value="DUF4142"/>
</dbReference>
<evidence type="ECO:0000256" key="1">
    <source>
        <dbReference type="SAM" id="MobiDB-lite"/>
    </source>
</evidence>
<accession>A0AAU1ZU26</accession>
<reference evidence="3" key="1">
    <citation type="submission" date="2022-10" db="EMBL/GenBank/DDBJ databases">
        <title>The complete genomes of actinobacterial strains from the NBC collection.</title>
        <authorList>
            <person name="Joergensen T.S."/>
            <person name="Alvarez Arevalo M."/>
            <person name="Sterndorff E.B."/>
            <person name="Faurdal D."/>
            <person name="Vuksanovic O."/>
            <person name="Mourched A.-S."/>
            <person name="Charusanti P."/>
            <person name="Shaw S."/>
            <person name="Blin K."/>
            <person name="Weber T."/>
        </authorList>
    </citation>
    <scope>NUCLEOTIDE SEQUENCE</scope>
    <source>
        <strain evidence="3">NBC_00093</strain>
    </source>
</reference>
<dbReference type="Pfam" id="PF13628">
    <property type="entry name" value="DUF4142"/>
    <property type="match status" value="1"/>
</dbReference>
<evidence type="ECO:0000313" key="3">
    <source>
        <dbReference type="EMBL" id="WTT15795.1"/>
    </source>
</evidence>
<gene>
    <name evidence="3" type="ORF">OHA22_09785</name>
</gene>
<dbReference type="PANTHER" id="PTHR38593:SF1">
    <property type="entry name" value="BLR2558 PROTEIN"/>
    <property type="match status" value="1"/>
</dbReference>
<dbReference type="AlphaFoldDB" id="A0AAU1ZU26"/>
<feature type="region of interest" description="Disordered" evidence="1">
    <location>
        <begin position="205"/>
        <end position="268"/>
    </location>
</feature>
<proteinExistence type="predicted"/>
<dbReference type="EMBL" id="CP108222">
    <property type="protein sequence ID" value="WTT15795.1"/>
    <property type="molecule type" value="Genomic_DNA"/>
</dbReference>
<feature type="compositionally biased region" description="Low complexity" evidence="1">
    <location>
        <begin position="228"/>
        <end position="249"/>
    </location>
</feature>
<evidence type="ECO:0000259" key="2">
    <source>
        <dbReference type="Pfam" id="PF13628"/>
    </source>
</evidence>
<feature type="compositionally biased region" description="Pro residues" evidence="1">
    <location>
        <begin position="213"/>
        <end position="227"/>
    </location>
</feature>